<reference evidence="8 9" key="1">
    <citation type="journal article" date="2016" name="Gene">
        <title>PacBio SMRT assembly of a complex multi-replicon genome reveals chlorocatechol degradative operon in a region of genome plasticity.</title>
        <authorList>
            <person name="Ricker N."/>
            <person name="Shen S.Y."/>
            <person name="Goordial J."/>
            <person name="Jin S."/>
            <person name="Fulthorpe R.R."/>
        </authorList>
    </citation>
    <scope>NUCLEOTIDE SEQUENCE [LARGE SCALE GENOMIC DNA]</scope>
    <source>
        <strain evidence="8 9">OLGA172</strain>
    </source>
</reference>
<dbReference type="GO" id="GO:0006310">
    <property type="term" value="P:DNA recombination"/>
    <property type="evidence" value="ECO:0007669"/>
    <property type="project" value="UniProtKB-KW"/>
</dbReference>
<keyword evidence="9" id="KW-1185">Reference proteome</keyword>
<dbReference type="InterPro" id="IPR013762">
    <property type="entry name" value="Integrase-like_cat_sf"/>
</dbReference>
<evidence type="ECO:0000313" key="8">
    <source>
        <dbReference type="EMBL" id="ANB74944.1"/>
    </source>
</evidence>
<dbReference type="InterPro" id="IPR011010">
    <property type="entry name" value="DNA_brk_join_enz"/>
</dbReference>
<dbReference type="PROSITE" id="PS51900">
    <property type="entry name" value="CB"/>
    <property type="match status" value="1"/>
</dbReference>
<keyword evidence="2" id="KW-0229">DNA integration</keyword>
<sequence length="338" mass="38251">MSKRQSHCSSSNFAALLQQFFVERLMQQRAVSPQTIASYRDTFRLFLQFAQARLHKSPVELALADVNVDLVLTFLRHLEDNRHNCARTRNSRLVAIRSFLKYAALKDISSLAVIQSTLAIPMKRFDRPLIGHLSRDEIEALLAAPDPNTWCGQRDRVLFATLYNTGARVSELIGLRVGDVVLDKAPCAHIHGKGRKQRTVPLWRSTASQIRSWLPRIRSSPDQILFPNRSGNPMTRSNVTDRLKLAARTATRQCPQLSSHPISPHVIRHSTGTHLLQSGVDLSVIALWLGHESPATTHMYVEADLAMKERALNTLQPPHSRIARYRPPDRLMQFLESL</sequence>
<proteinExistence type="predicted"/>
<evidence type="ECO:0000256" key="4">
    <source>
        <dbReference type="ARBA" id="ARBA00023172"/>
    </source>
</evidence>
<evidence type="ECO:0000256" key="3">
    <source>
        <dbReference type="ARBA" id="ARBA00023125"/>
    </source>
</evidence>
<dbReference type="EMBL" id="CP014579">
    <property type="protein sequence ID" value="ANB74944.1"/>
    <property type="molecule type" value="Genomic_DNA"/>
</dbReference>
<dbReference type="InterPro" id="IPR002104">
    <property type="entry name" value="Integrase_catalytic"/>
</dbReference>
<dbReference type="RefSeq" id="WP_063498245.1">
    <property type="nucleotide sequence ID" value="NZ_CP014579.1"/>
</dbReference>
<keyword evidence="1" id="KW-0159">Chromosome partition</keyword>
<dbReference type="Pfam" id="PF02899">
    <property type="entry name" value="Phage_int_SAM_1"/>
    <property type="match status" value="1"/>
</dbReference>
<dbReference type="GO" id="GO:0015074">
    <property type="term" value="P:DNA integration"/>
    <property type="evidence" value="ECO:0007669"/>
    <property type="project" value="UniProtKB-KW"/>
</dbReference>
<dbReference type="PANTHER" id="PTHR30349:SF81">
    <property type="entry name" value="TYROSINE RECOMBINASE XERC"/>
    <property type="match status" value="1"/>
</dbReference>
<gene>
    <name evidence="8" type="ORF">AYM40_21070</name>
</gene>
<evidence type="ECO:0000259" key="7">
    <source>
        <dbReference type="PROSITE" id="PS51900"/>
    </source>
</evidence>
<dbReference type="GO" id="GO:0007059">
    <property type="term" value="P:chromosome segregation"/>
    <property type="evidence" value="ECO:0007669"/>
    <property type="project" value="UniProtKB-KW"/>
</dbReference>
<evidence type="ECO:0000256" key="5">
    <source>
        <dbReference type="PROSITE-ProRule" id="PRU01248"/>
    </source>
</evidence>
<evidence type="ECO:0000256" key="2">
    <source>
        <dbReference type="ARBA" id="ARBA00022908"/>
    </source>
</evidence>
<dbReference type="Pfam" id="PF00589">
    <property type="entry name" value="Phage_integrase"/>
    <property type="match status" value="1"/>
</dbReference>
<protein>
    <submittedName>
        <fullName evidence="8">Integrase</fullName>
    </submittedName>
</protein>
<dbReference type="STRING" id="1804984.AYM40_21070"/>
<keyword evidence="4" id="KW-0233">DNA recombination</keyword>
<dbReference type="InterPro" id="IPR044068">
    <property type="entry name" value="CB"/>
</dbReference>
<dbReference type="OrthoDB" id="5415821at2"/>
<accession>A0A160FQJ6</accession>
<evidence type="ECO:0000259" key="6">
    <source>
        <dbReference type="PROSITE" id="PS51898"/>
    </source>
</evidence>
<dbReference type="Gene3D" id="1.10.150.130">
    <property type="match status" value="1"/>
</dbReference>
<name>A0A160FQJ6_9BURK</name>
<dbReference type="PANTHER" id="PTHR30349">
    <property type="entry name" value="PHAGE INTEGRASE-RELATED"/>
    <property type="match status" value="1"/>
</dbReference>
<keyword evidence="3 5" id="KW-0238">DNA-binding</keyword>
<dbReference type="AlphaFoldDB" id="A0A160FQJ6"/>
<dbReference type="InterPro" id="IPR004107">
    <property type="entry name" value="Integrase_SAM-like_N"/>
</dbReference>
<dbReference type="PROSITE" id="PS51898">
    <property type="entry name" value="TYR_RECOMBINASE"/>
    <property type="match status" value="1"/>
</dbReference>
<feature type="domain" description="Tyr recombinase" evidence="6">
    <location>
        <begin position="128"/>
        <end position="313"/>
    </location>
</feature>
<organism evidence="8 9">
    <name type="scientific">Paraburkholderia phytofirmans OLGA172</name>
    <dbReference type="NCBI Taxonomy" id="1417228"/>
    <lineage>
        <taxon>Bacteria</taxon>
        <taxon>Pseudomonadati</taxon>
        <taxon>Pseudomonadota</taxon>
        <taxon>Betaproteobacteria</taxon>
        <taxon>Burkholderiales</taxon>
        <taxon>Burkholderiaceae</taxon>
        <taxon>Paraburkholderia</taxon>
    </lineage>
</organism>
<dbReference type="SUPFAM" id="SSF56349">
    <property type="entry name" value="DNA breaking-rejoining enzymes"/>
    <property type="match status" value="1"/>
</dbReference>
<dbReference type="InterPro" id="IPR050090">
    <property type="entry name" value="Tyrosine_recombinase_XerCD"/>
</dbReference>
<dbReference type="GO" id="GO:0003677">
    <property type="term" value="F:DNA binding"/>
    <property type="evidence" value="ECO:0007669"/>
    <property type="project" value="UniProtKB-UniRule"/>
</dbReference>
<evidence type="ECO:0000313" key="9">
    <source>
        <dbReference type="Proteomes" id="UP000076852"/>
    </source>
</evidence>
<dbReference type="SUPFAM" id="SSF47823">
    <property type="entry name" value="lambda integrase-like, N-terminal domain"/>
    <property type="match status" value="1"/>
</dbReference>
<feature type="domain" description="Core-binding (CB)" evidence="7">
    <location>
        <begin position="11"/>
        <end position="104"/>
    </location>
</feature>
<dbReference type="CDD" id="cd01182">
    <property type="entry name" value="INT_RitC_C_like"/>
    <property type="match status" value="1"/>
</dbReference>
<dbReference type="InterPro" id="IPR010998">
    <property type="entry name" value="Integrase_recombinase_N"/>
</dbReference>
<evidence type="ECO:0000256" key="1">
    <source>
        <dbReference type="ARBA" id="ARBA00022829"/>
    </source>
</evidence>
<dbReference type="Gene3D" id="1.10.443.10">
    <property type="entry name" value="Intergrase catalytic core"/>
    <property type="match status" value="1"/>
</dbReference>
<dbReference type="Proteomes" id="UP000076852">
    <property type="component" value="Chromosome 2"/>
</dbReference>
<dbReference type="KEGG" id="buz:AYM40_21070"/>